<accession>A0A8T3AEH1</accession>
<comment type="caution">
    <text evidence="3">The sequence shown here is derived from an EMBL/GenBank/DDBJ whole genome shotgun (WGS) entry which is preliminary data.</text>
</comment>
<organism evidence="3 4">
    <name type="scientific">Dendrobium nobile</name>
    <name type="common">Orchid</name>
    <dbReference type="NCBI Taxonomy" id="94219"/>
    <lineage>
        <taxon>Eukaryota</taxon>
        <taxon>Viridiplantae</taxon>
        <taxon>Streptophyta</taxon>
        <taxon>Embryophyta</taxon>
        <taxon>Tracheophyta</taxon>
        <taxon>Spermatophyta</taxon>
        <taxon>Magnoliopsida</taxon>
        <taxon>Liliopsida</taxon>
        <taxon>Asparagales</taxon>
        <taxon>Orchidaceae</taxon>
        <taxon>Epidendroideae</taxon>
        <taxon>Malaxideae</taxon>
        <taxon>Dendrobiinae</taxon>
        <taxon>Dendrobium</taxon>
    </lineage>
</organism>
<feature type="region of interest" description="Disordered" evidence="1">
    <location>
        <begin position="219"/>
        <end position="241"/>
    </location>
</feature>
<protein>
    <recommendedName>
        <fullName evidence="2">Retrotransposon gag domain-containing protein</fullName>
    </recommendedName>
</protein>
<evidence type="ECO:0000313" key="4">
    <source>
        <dbReference type="Proteomes" id="UP000829196"/>
    </source>
</evidence>
<keyword evidence="4" id="KW-1185">Reference proteome</keyword>
<feature type="domain" description="Retrotransposon gag" evidence="2">
    <location>
        <begin position="102"/>
        <end position="190"/>
    </location>
</feature>
<dbReference type="AlphaFoldDB" id="A0A8T3AEH1"/>
<dbReference type="Proteomes" id="UP000829196">
    <property type="component" value="Unassembled WGS sequence"/>
</dbReference>
<sequence length="241" mass="27693">MRGRGWLAETTGSYTRGGPSPLGATKKGVQTPYPGEWRGRPQWEGFQHGPWEDGRNPPRTDTRMRKLKVPVFEGEDAYGWVYRVERYFAVNSVTEEEKLMAVPICLEGKSLAWFQWIEGRQPIRSWEEFKDLLLHRFRASSEGTHYEQFMSLVQEGTVAEYRERFELLSGRLRGMSDDAMEGNFMKGLKPYIRAAIRVVNPRGIVGIMETAQLVEDQQKADQTRKSGISPHISLTTHARRT</sequence>
<evidence type="ECO:0000313" key="3">
    <source>
        <dbReference type="EMBL" id="KAI0494473.1"/>
    </source>
</evidence>
<dbReference type="InterPro" id="IPR005162">
    <property type="entry name" value="Retrotrans_gag_dom"/>
</dbReference>
<proteinExistence type="predicted"/>
<feature type="region of interest" description="Disordered" evidence="1">
    <location>
        <begin position="1"/>
        <end position="34"/>
    </location>
</feature>
<gene>
    <name evidence="3" type="ORF">KFK09_024611</name>
</gene>
<dbReference type="EMBL" id="JAGYWB010000017">
    <property type="protein sequence ID" value="KAI0494473.1"/>
    <property type="molecule type" value="Genomic_DNA"/>
</dbReference>
<dbReference type="SMR" id="A0A8T3AEH1"/>
<feature type="compositionally biased region" description="Polar residues" evidence="1">
    <location>
        <begin position="232"/>
        <end position="241"/>
    </location>
</feature>
<evidence type="ECO:0000256" key="1">
    <source>
        <dbReference type="SAM" id="MobiDB-lite"/>
    </source>
</evidence>
<dbReference type="OrthoDB" id="696502at2759"/>
<reference evidence="3" key="1">
    <citation type="journal article" date="2022" name="Front. Genet.">
        <title>Chromosome-Scale Assembly of the Dendrobium nobile Genome Provides Insights Into the Molecular Mechanism of the Biosynthesis of the Medicinal Active Ingredient of Dendrobium.</title>
        <authorList>
            <person name="Xu Q."/>
            <person name="Niu S.-C."/>
            <person name="Li K.-L."/>
            <person name="Zheng P.-J."/>
            <person name="Zhang X.-J."/>
            <person name="Jia Y."/>
            <person name="Liu Y."/>
            <person name="Niu Y.-X."/>
            <person name="Yu L.-H."/>
            <person name="Chen D.-F."/>
            <person name="Zhang G.-Q."/>
        </authorList>
    </citation>
    <scope>NUCLEOTIDE SEQUENCE</scope>
    <source>
        <tissue evidence="3">Leaf</tissue>
    </source>
</reference>
<name>A0A8T3AEH1_DENNO</name>
<dbReference type="Pfam" id="PF03732">
    <property type="entry name" value="Retrotrans_gag"/>
    <property type="match status" value="1"/>
</dbReference>
<evidence type="ECO:0000259" key="2">
    <source>
        <dbReference type="Pfam" id="PF03732"/>
    </source>
</evidence>